<keyword evidence="2" id="KW-0540">Nuclease</keyword>
<dbReference type="EMBL" id="BK059121">
    <property type="protein sequence ID" value="DAE32391.1"/>
    <property type="molecule type" value="Genomic_DNA"/>
</dbReference>
<dbReference type="SUPFAM" id="SSF54060">
    <property type="entry name" value="His-Me finger endonucleases"/>
    <property type="match status" value="1"/>
</dbReference>
<dbReference type="CDD" id="cd00085">
    <property type="entry name" value="HNHc"/>
    <property type="match status" value="1"/>
</dbReference>
<dbReference type="InterPro" id="IPR003615">
    <property type="entry name" value="HNH_nuc"/>
</dbReference>
<evidence type="ECO:0000259" key="1">
    <source>
        <dbReference type="SMART" id="SM00507"/>
    </source>
</evidence>
<keyword evidence="2" id="KW-0378">Hydrolase</keyword>
<reference evidence="2" key="1">
    <citation type="journal article" date="2021" name="Proc. Natl. Acad. Sci. U.S.A.">
        <title>A Catalog of Tens of Thousands of Viruses from Human Metagenomes Reveals Hidden Associations with Chronic Diseases.</title>
        <authorList>
            <person name="Tisza M.J."/>
            <person name="Buck C.B."/>
        </authorList>
    </citation>
    <scope>NUCLEOTIDE SEQUENCE</scope>
    <source>
        <strain evidence="2">CtWxR2</strain>
    </source>
</reference>
<dbReference type="SMART" id="SM00507">
    <property type="entry name" value="HNHc"/>
    <property type="match status" value="1"/>
</dbReference>
<dbReference type="Pfam" id="PF13392">
    <property type="entry name" value="HNH_3"/>
    <property type="match status" value="1"/>
</dbReference>
<evidence type="ECO:0000313" key="2">
    <source>
        <dbReference type="EMBL" id="DAE32391.1"/>
    </source>
</evidence>
<keyword evidence="2" id="KW-0255">Endonuclease</keyword>
<name>A0A8S5RM04_9VIRU</name>
<dbReference type="Gene3D" id="3.90.75.20">
    <property type="match status" value="1"/>
</dbReference>
<dbReference type="GO" id="GO:0004519">
    <property type="term" value="F:endonuclease activity"/>
    <property type="evidence" value="ECO:0007669"/>
    <property type="project" value="UniProtKB-KW"/>
</dbReference>
<protein>
    <submittedName>
        <fullName evidence="2">Homing endonuclease</fullName>
    </submittedName>
</protein>
<feature type="domain" description="HNH nuclease" evidence="1">
    <location>
        <begin position="45"/>
        <end position="91"/>
    </location>
</feature>
<accession>A0A8S5RM04</accession>
<organism evidence="2">
    <name type="scientific">Virus sp. ctWxR2</name>
    <dbReference type="NCBI Taxonomy" id="2825801"/>
    <lineage>
        <taxon>Viruses</taxon>
    </lineage>
</organism>
<dbReference type="InterPro" id="IPR044925">
    <property type="entry name" value="His-Me_finger_sf"/>
</dbReference>
<sequence>MRKFIKYKDVYMVSSVGEVWKIENNKLIPKKLSPSKVGYLVTSINNKIEYVHRIVMTAFCGNSEKHVDHINMNKHDNRLENLEYVTPKENNLRAYEILGSEVRAGKSIPVKWDGKVYKSGAELSSLLGMHRSAVCASIRKNRPIKGHYAKKIKN</sequence>
<proteinExistence type="predicted"/>